<reference evidence="9 10" key="1">
    <citation type="journal article" date="2019" name="Int. J. Syst. Evol. Microbiol.">
        <title>The Global Catalogue of Microorganisms (GCM) 10K type strain sequencing project: providing services to taxonomists for standard genome sequencing and annotation.</title>
        <authorList>
            <consortium name="The Broad Institute Genomics Platform"/>
            <consortium name="The Broad Institute Genome Sequencing Center for Infectious Disease"/>
            <person name="Wu L."/>
            <person name="Ma J."/>
        </authorList>
    </citation>
    <scope>NUCLEOTIDE SEQUENCE [LARGE SCALE GENOMIC DNA]</scope>
    <source>
        <strain evidence="9 10">JCM 3106</strain>
    </source>
</reference>
<gene>
    <name evidence="9" type="ORF">GCM10017559_14570</name>
</gene>
<name>A0ABN3XTY7_9ACTN</name>
<dbReference type="InterPro" id="IPR043129">
    <property type="entry name" value="ATPase_NBD"/>
</dbReference>
<feature type="domain" description="Carbohydrate kinase FGGY N-terminal" evidence="7">
    <location>
        <begin position="8"/>
        <end position="258"/>
    </location>
</feature>
<dbReference type="GO" id="GO:0016301">
    <property type="term" value="F:kinase activity"/>
    <property type="evidence" value="ECO:0007669"/>
    <property type="project" value="UniProtKB-KW"/>
</dbReference>
<dbReference type="EMBL" id="BAAAWD010000006">
    <property type="protein sequence ID" value="GAA2995260.1"/>
    <property type="molecule type" value="Genomic_DNA"/>
</dbReference>
<dbReference type="Pfam" id="PF00370">
    <property type="entry name" value="FGGY_N"/>
    <property type="match status" value="1"/>
</dbReference>
<proteinExistence type="inferred from homology"/>
<dbReference type="Pfam" id="PF02782">
    <property type="entry name" value="FGGY_C"/>
    <property type="match status" value="1"/>
</dbReference>
<feature type="domain" description="Carbohydrate kinase FGGY C-terminal" evidence="8">
    <location>
        <begin position="269"/>
        <end position="446"/>
    </location>
</feature>
<feature type="region of interest" description="Disordered" evidence="6">
    <location>
        <begin position="463"/>
        <end position="572"/>
    </location>
</feature>
<dbReference type="InterPro" id="IPR018484">
    <property type="entry name" value="FGGY_N"/>
</dbReference>
<dbReference type="PIRSF" id="PIRSF000538">
    <property type="entry name" value="GlpK"/>
    <property type="match status" value="1"/>
</dbReference>
<evidence type="ECO:0000256" key="4">
    <source>
        <dbReference type="ARBA" id="ARBA00022777"/>
    </source>
</evidence>
<accession>A0ABN3XTY7</accession>
<keyword evidence="5" id="KW-0067">ATP-binding</keyword>
<evidence type="ECO:0000256" key="1">
    <source>
        <dbReference type="ARBA" id="ARBA00009156"/>
    </source>
</evidence>
<dbReference type="InterPro" id="IPR000577">
    <property type="entry name" value="Carb_kinase_FGGY"/>
</dbReference>
<keyword evidence="2" id="KW-0808">Transferase</keyword>
<dbReference type="PANTHER" id="PTHR10196">
    <property type="entry name" value="SUGAR KINASE"/>
    <property type="match status" value="1"/>
</dbReference>
<evidence type="ECO:0000256" key="2">
    <source>
        <dbReference type="ARBA" id="ARBA00022679"/>
    </source>
</evidence>
<feature type="compositionally biased region" description="Basic and acidic residues" evidence="6">
    <location>
        <begin position="508"/>
        <end position="522"/>
    </location>
</feature>
<evidence type="ECO:0000256" key="6">
    <source>
        <dbReference type="SAM" id="MobiDB-lite"/>
    </source>
</evidence>
<keyword evidence="3" id="KW-0547">Nucleotide-binding</keyword>
<evidence type="ECO:0000259" key="8">
    <source>
        <dbReference type="Pfam" id="PF02782"/>
    </source>
</evidence>
<dbReference type="RefSeq" id="WP_344890139.1">
    <property type="nucleotide sequence ID" value="NZ_BAAAWD010000006.1"/>
</dbReference>
<organism evidence="9 10">
    <name type="scientific">Streptosporangium longisporum</name>
    <dbReference type="NCBI Taxonomy" id="46187"/>
    <lineage>
        <taxon>Bacteria</taxon>
        <taxon>Bacillati</taxon>
        <taxon>Actinomycetota</taxon>
        <taxon>Actinomycetes</taxon>
        <taxon>Streptosporangiales</taxon>
        <taxon>Streptosporangiaceae</taxon>
        <taxon>Streptosporangium</taxon>
    </lineage>
</organism>
<evidence type="ECO:0000256" key="5">
    <source>
        <dbReference type="ARBA" id="ARBA00022840"/>
    </source>
</evidence>
<dbReference type="PANTHER" id="PTHR10196:SF69">
    <property type="entry name" value="GLYCEROL KINASE"/>
    <property type="match status" value="1"/>
</dbReference>
<evidence type="ECO:0000256" key="3">
    <source>
        <dbReference type="ARBA" id="ARBA00022741"/>
    </source>
</evidence>
<comment type="similarity">
    <text evidence="1">Belongs to the FGGY kinase family.</text>
</comment>
<protein>
    <submittedName>
        <fullName evidence="9">FGGY-family carbohydrate kinase</fullName>
    </submittedName>
</protein>
<evidence type="ECO:0000313" key="10">
    <source>
        <dbReference type="Proteomes" id="UP001499930"/>
    </source>
</evidence>
<dbReference type="InterPro" id="IPR018485">
    <property type="entry name" value="FGGY_C"/>
</dbReference>
<evidence type="ECO:0000313" key="9">
    <source>
        <dbReference type="EMBL" id="GAA2995260.1"/>
    </source>
</evidence>
<comment type="caution">
    <text evidence="9">The sequence shown here is derived from an EMBL/GenBank/DDBJ whole genome shotgun (WGS) entry which is preliminary data.</text>
</comment>
<keyword evidence="4 9" id="KW-0418">Kinase</keyword>
<dbReference type="Gene3D" id="3.30.420.40">
    <property type="match status" value="2"/>
</dbReference>
<sequence length="572" mass="59083">MASTGPLVLAVDQGTGSTKALLVARDGQVVSRGSAPVSESQPRPGWVEQSAEEIWESVRRAVADCVDPSLAPRVTGVGLSTQRESLVLWERRTGRPAGPLISWQDQRTAADCLALAATGAGPAVRASSGMPLDPMFSALRARRLLDTHDPDRRRSLAGELCLGTVDSWLLNRLGGGPGDRAGAGEHLIEVGNASRTQLMNLATRRWDPALLDLFGVPREVLPRIVPSRGPFPAVRGLAPLPDGVPVLAVMGDSHAAMFAHGGWRPGVVKATYGTGSSVMAVGEGGDVPGLCRSVAWDVTGPVLAVEGNIRATGRTLGWLAGLFGTTTPALLDEAAETSLGVHLVPAFGGLGAPWWEPGATAVLSGLTLGARRGHLVAAALESVAFQVEDVIAAVERATGTVRVLLADGGLTRSDRMMRLQADIGGRTVSRSAEHDLSALGAADAAGLVAGLWSLADLEARPRPSDDFHPAAGAPDRAARRAAWHRAVGRSLPSTGTTASPRAGVPRDTGPDAHRNASPDPRPDTFPALGPDPFPTLGPGIGPETFLDTGPDGAGSHPTNQEAGDSLAERSGA</sequence>
<evidence type="ECO:0000259" key="7">
    <source>
        <dbReference type="Pfam" id="PF00370"/>
    </source>
</evidence>
<dbReference type="SUPFAM" id="SSF53067">
    <property type="entry name" value="Actin-like ATPase domain"/>
    <property type="match status" value="2"/>
</dbReference>
<keyword evidence="10" id="KW-1185">Reference proteome</keyword>
<dbReference type="Proteomes" id="UP001499930">
    <property type="component" value="Unassembled WGS sequence"/>
</dbReference>